<gene>
    <name evidence="2" type="ORF">Pla52o_10950</name>
</gene>
<dbReference type="AlphaFoldDB" id="A0A5C6CUY1"/>
<evidence type="ECO:0000313" key="2">
    <source>
        <dbReference type="EMBL" id="TWU27231.1"/>
    </source>
</evidence>
<evidence type="ECO:0000313" key="3">
    <source>
        <dbReference type="Proteomes" id="UP000316304"/>
    </source>
</evidence>
<name>A0A5C6CUY1_9BACT</name>
<evidence type="ECO:0000256" key="1">
    <source>
        <dbReference type="SAM" id="MobiDB-lite"/>
    </source>
</evidence>
<sequence>MKFGMTVAVLVKPPPSSPNNMYRDKKEATGPESHGNLLATANRGRLNIAQQFER</sequence>
<organism evidence="2 3">
    <name type="scientific">Novipirellula galeiformis</name>
    <dbReference type="NCBI Taxonomy" id="2528004"/>
    <lineage>
        <taxon>Bacteria</taxon>
        <taxon>Pseudomonadati</taxon>
        <taxon>Planctomycetota</taxon>
        <taxon>Planctomycetia</taxon>
        <taxon>Pirellulales</taxon>
        <taxon>Pirellulaceae</taxon>
        <taxon>Novipirellula</taxon>
    </lineage>
</organism>
<proteinExistence type="predicted"/>
<accession>A0A5C6CUY1</accession>
<feature type="region of interest" description="Disordered" evidence="1">
    <location>
        <begin position="12"/>
        <end position="37"/>
    </location>
</feature>
<comment type="caution">
    <text evidence="2">The sequence shown here is derived from an EMBL/GenBank/DDBJ whole genome shotgun (WGS) entry which is preliminary data.</text>
</comment>
<protein>
    <submittedName>
        <fullName evidence="2">Uncharacterized protein</fullName>
    </submittedName>
</protein>
<dbReference type="Proteomes" id="UP000316304">
    <property type="component" value="Unassembled WGS sequence"/>
</dbReference>
<reference evidence="2 3" key="1">
    <citation type="submission" date="2019-02" db="EMBL/GenBank/DDBJ databases">
        <title>Deep-cultivation of Planctomycetes and their phenomic and genomic characterization uncovers novel biology.</title>
        <authorList>
            <person name="Wiegand S."/>
            <person name="Jogler M."/>
            <person name="Boedeker C."/>
            <person name="Pinto D."/>
            <person name="Vollmers J."/>
            <person name="Rivas-Marin E."/>
            <person name="Kohn T."/>
            <person name="Peeters S.H."/>
            <person name="Heuer A."/>
            <person name="Rast P."/>
            <person name="Oberbeckmann S."/>
            <person name="Bunk B."/>
            <person name="Jeske O."/>
            <person name="Meyerdierks A."/>
            <person name="Storesund J.E."/>
            <person name="Kallscheuer N."/>
            <person name="Luecker S."/>
            <person name="Lage O.M."/>
            <person name="Pohl T."/>
            <person name="Merkel B.J."/>
            <person name="Hornburger P."/>
            <person name="Mueller R.-W."/>
            <person name="Bruemmer F."/>
            <person name="Labrenz M."/>
            <person name="Spormann A.M."/>
            <person name="Op Den Camp H."/>
            <person name="Overmann J."/>
            <person name="Amann R."/>
            <person name="Jetten M.S.M."/>
            <person name="Mascher T."/>
            <person name="Medema M.H."/>
            <person name="Devos D.P."/>
            <person name="Kaster A.-K."/>
            <person name="Ovreas L."/>
            <person name="Rohde M."/>
            <person name="Galperin M.Y."/>
            <person name="Jogler C."/>
        </authorList>
    </citation>
    <scope>NUCLEOTIDE SEQUENCE [LARGE SCALE GENOMIC DNA]</scope>
    <source>
        <strain evidence="2 3">Pla52o</strain>
    </source>
</reference>
<keyword evidence="3" id="KW-1185">Reference proteome</keyword>
<dbReference type="EMBL" id="SJPT01000001">
    <property type="protein sequence ID" value="TWU27231.1"/>
    <property type="molecule type" value="Genomic_DNA"/>
</dbReference>